<evidence type="ECO:0000313" key="3">
    <source>
        <dbReference type="Proteomes" id="UP000694426"/>
    </source>
</evidence>
<dbReference type="Ensembl" id="ENSABRT00000009137.1">
    <property type="protein sequence ID" value="ENSABRP00000006335.1"/>
    <property type="gene ID" value="ENSABRG00000005851.1"/>
</dbReference>
<sequence>DLWIQPCASWPPSVLGCNLCPPPPAAPSCAELLPEAEEVFILLSIEQALSLGLARPALPGGAGHPPAQRSRRASRSDSSRVRTSPSRTGPFTLRMMERLVSGGPAARPGPLTCVHCPWEPVRPSTLVTCGQRARRQPAASALLREVRESPNGLGWKGPYRPPGSNPRHGQGRLPLNLVAQSPIQPDLEHFNWWGTHSLGTGGT</sequence>
<feature type="region of interest" description="Disordered" evidence="1">
    <location>
        <begin position="57"/>
        <end position="91"/>
    </location>
</feature>
<protein>
    <submittedName>
        <fullName evidence="2">Uncharacterized protein</fullName>
    </submittedName>
</protein>
<name>A0A8B9BLU4_9AVES</name>
<proteinExistence type="predicted"/>
<evidence type="ECO:0000256" key="1">
    <source>
        <dbReference type="SAM" id="MobiDB-lite"/>
    </source>
</evidence>
<dbReference type="AlphaFoldDB" id="A0A8B9BLU4"/>
<keyword evidence="3" id="KW-1185">Reference proteome</keyword>
<dbReference type="GeneTree" id="ENSGT00960000190059"/>
<evidence type="ECO:0000313" key="2">
    <source>
        <dbReference type="Ensembl" id="ENSABRP00000006335.1"/>
    </source>
</evidence>
<accession>A0A8B9BLU4</accession>
<dbReference type="Proteomes" id="UP000694426">
    <property type="component" value="Unplaced"/>
</dbReference>
<organism evidence="2 3">
    <name type="scientific">Anser brachyrhynchus</name>
    <name type="common">Pink-footed goose</name>
    <dbReference type="NCBI Taxonomy" id="132585"/>
    <lineage>
        <taxon>Eukaryota</taxon>
        <taxon>Metazoa</taxon>
        <taxon>Chordata</taxon>
        <taxon>Craniata</taxon>
        <taxon>Vertebrata</taxon>
        <taxon>Euteleostomi</taxon>
        <taxon>Archelosauria</taxon>
        <taxon>Archosauria</taxon>
        <taxon>Dinosauria</taxon>
        <taxon>Saurischia</taxon>
        <taxon>Theropoda</taxon>
        <taxon>Coelurosauria</taxon>
        <taxon>Aves</taxon>
        <taxon>Neognathae</taxon>
        <taxon>Galloanserae</taxon>
        <taxon>Anseriformes</taxon>
        <taxon>Anatidae</taxon>
        <taxon>Anserinae</taxon>
        <taxon>Anser</taxon>
    </lineage>
</organism>
<feature type="compositionally biased region" description="Low complexity" evidence="1">
    <location>
        <begin position="57"/>
        <end position="67"/>
    </location>
</feature>
<reference evidence="2" key="1">
    <citation type="submission" date="2025-08" db="UniProtKB">
        <authorList>
            <consortium name="Ensembl"/>
        </authorList>
    </citation>
    <scope>IDENTIFICATION</scope>
</reference>
<reference evidence="2" key="2">
    <citation type="submission" date="2025-09" db="UniProtKB">
        <authorList>
            <consortium name="Ensembl"/>
        </authorList>
    </citation>
    <scope>IDENTIFICATION</scope>
</reference>